<dbReference type="Pfam" id="PF14307">
    <property type="entry name" value="Glyco_tran_WbsX"/>
    <property type="match status" value="1"/>
</dbReference>
<dbReference type="Proteomes" id="UP000605990">
    <property type="component" value="Unassembled WGS sequence"/>
</dbReference>
<proteinExistence type="predicted"/>
<dbReference type="PANTHER" id="PTHR41244:SF1">
    <property type="entry name" value="GLYCOSYLTRANSFERASE"/>
    <property type="match status" value="1"/>
</dbReference>
<dbReference type="RefSeq" id="WP_166124578.1">
    <property type="nucleotide sequence ID" value="NZ_JAANOQ010000001.1"/>
</dbReference>
<comment type="caution">
    <text evidence="1">The sequence shown here is derived from an EMBL/GenBank/DDBJ whole genome shotgun (WGS) entry which is preliminary data.</text>
</comment>
<reference evidence="1 2" key="1">
    <citation type="submission" date="2020-08" db="EMBL/GenBank/DDBJ databases">
        <title>Description of novel Flavobacterium F-408 isolate.</title>
        <authorList>
            <person name="Saticioglu I.B."/>
            <person name="Duman M."/>
            <person name="Altun S."/>
        </authorList>
    </citation>
    <scope>NUCLEOTIDE SEQUENCE [LARGE SCALE GENOMIC DNA]</scope>
    <source>
        <strain evidence="1 2">F-408</strain>
    </source>
</reference>
<evidence type="ECO:0000313" key="2">
    <source>
        <dbReference type="Proteomes" id="UP000605990"/>
    </source>
</evidence>
<sequence>MMEKIKPIAIHLPQFHPIPENDTWWGKGFTEWTNVTKAMPRFEGHYQPHLPADLGFYDLRLEEARLAQENLAKEHGIYGFCYYHYWFNGKKILYEPLERKLKNTKEDFPFMLCWANENWTRAWDGLEKEVLLKQDYSDADDANHMSYLCETFFKDERYIKQDGKPIFLVYRPTLFPDIKKTIETWRKIAREKGVGEIHLGYMQSWGLRVEPESLGFDFAVEFQPNFPSPISEPKSIFNRIITKLKRLFIKEKIKTDIKDRHFDYQTFVKLQKQNQFKSNISPCLVPMWDNSSRRKTNAFIFTNESPKHYGEWLSHIKTNYPWSENKEKFLFINAWNEWAEGNHLEPCQKWGTQYLEMTKKVLLENESR</sequence>
<organism evidence="1 2">
    <name type="scientific">Flavobacterium bernardetii</name>
    <dbReference type="NCBI Taxonomy" id="2813823"/>
    <lineage>
        <taxon>Bacteria</taxon>
        <taxon>Pseudomonadati</taxon>
        <taxon>Bacteroidota</taxon>
        <taxon>Flavobacteriia</taxon>
        <taxon>Flavobacteriales</taxon>
        <taxon>Flavobacteriaceae</taxon>
        <taxon>Flavobacterium</taxon>
    </lineage>
</organism>
<protein>
    <submittedName>
        <fullName evidence="1">Glycoside hydrolase family 99-like domain-containing protein</fullName>
    </submittedName>
</protein>
<dbReference type="PANTHER" id="PTHR41244">
    <property type="entry name" value="RHAMNAN SYNTHESIS F"/>
    <property type="match status" value="1"/>
</dbReference>
<dbReference type="InterPro" id="IPR032719">
    <property type="entry name" value="WbsX"/>
</dbReference>
<dbReference type="CDD" id="cd11579">
    <property type="entry name" value="Glyco_tran_WbsX"/>
    <property type="match status" value="1"/>
</dbReference>
<name>A0ABR7IU75_9FLAO</name>
<evidence type="ECO:0000313" key="1">
    <source>
        <dbReference type="EMBL" id="MBC5833322.1"/>
    </source>
</evidence>
<keyword evidence="2" id="KW-1185">Reference proteome</keyword>
<gene>
    <name evidence="1" type="ORF">H8R27_00350</name>
</gene>
<accession>A0ABR7IU75</accession>
<dbReference type="EMBL" id="JACRUN010000001">
    <property type="protein sequence ID" value="MBC5833322.1"/>
    <property type="molecule type" value="Genomic_DNA"/>
</dbReference>
<dbReference type="Gene3D" id="3.20.20.80">
    <property type="entry name" value="Glycosidases"/>
    <property type="match status" value="1"/>
</dbReference>